<dbReference type="SUPFAM" id="SSF51735">
    <property type="entry name" value="NAD(P)-binding Rossmann-fold domains"/>
    <property type="match status" value="1"/>
</dbReference>
<dbReference type="InterPro" id="IPR020904">
    <property type="entry name" value="Sc_DH/Rdtase_CS"/>
</dbReference>
<evidence type="ECO:0000256" key="1">
    <source>
        <dbReference type="ARBA" id="ARBA00005194"/>
    </source>
</evidence>
<dbReference type="PRINTS" id="PR00081">
    <property type="entry name" value="GDHRDH"/>
</dbReference>
<evidence type="ECO:0000256" key="2">
    <source>
        <dbReference type="ARBA" id="ARBA00022516"/>
    </source>
</evidence>
<comment type="pathway">
    <text evidence="1">Lipid metabolism; fatty acid biosynthesis.</text>
</comment>
<name>A0A2N1JG85_9BASI</name>
<evidence type="ECO:0000256" key="7">
    <source>
        <dbReference type="ARBA" id="ARBA00022989"/>
    </source>
</evidence>
<evidence type="ECO:0000256" key="13">
    <source>
        <dbReference type="RuleBase" id="RU000363"/>
    </source>
</evidence>
<dbReference type="PROSITE" id="PS00061">
    <property type="entry name" value="ADH_SHORT"/>
    <property type="match status" value="1"/>
</dbReference>
<feature type="transmembrane region" description="Helical" evidence="14">
    <location>
        <begin position="12"/>
        <end position="33"/>
    </location>
</feature>
<dbReference type="HAMAP" id="MF_03107">
    <property type="entry name" value="3_ketoreductase"/>
    <property type="match status" value="1"/>
</dbReference>
<evidence type="ECO:0000256" key="14">
    <source>
        <dbReference type="SAM" id="Phobius"/>
    </source>
</evidence>
<keyword evidence="3 12" id="KW-0812">Transmembrane</keyword>
<evidence type="ECO:0000256" key="12">
    <source>
        <dbReference type="HAMAP-Rule" id="MF_03107"/>
    </source>
</evidence>
<evidence type="ECO:0000256" key="10">
    <source>
        <dbReference type="ARBA" id="ARBA00023136"/>
    </source>
</evidence>
<dbReference type="EC" id="1.1.1.330" evidence="12"/>
<dbReference type="CDD" id="cd05356">
    <property type="entry name" value="17beta-HSD1_like_SDR_c"/>
    <property type="match status" value="1"/>
</dbReference>
<keyword evidence="9 12" id="KW-0443">Lipid metabolism</keyword>
<feature type="active site" description="Proton acceptor" evidence="12">
    <location>
        <position position="209"/>
    </location>
</feature>
<evidence type="ECO:0000256" key="8">
    <source>
        <dbReference type="ARBA" id="ARBA00023002"/>
    </source>
</evidence>
<dbReference type="InterPro" id="IPR036291">
    <property type="entry name" value="NAD(P)-bd_dom_sf"/>
</dbReference>
<reference evidence="15 16" key="1">
    <citation type="submission" date="2017-10" db="EMBL/GenBank/DDBJ databases">
        <title>A novel species of cold-tolerant Malassezia isolated from bats.</title>
        <authorList>
            <person name="Lorch J.M."/>
            <person name="Palmer J.M."/>
            <person name="Vanderwolf K.J."/>
            <person name="Schmidt K.Z."/>
            <person name="Verant M.L."/>
            <person name="Weller T.J."/>
            <person name="Blehert D.S."/>
        </authorList>
    </citation>
    <scope>NUCLEOTIDE SEQUENCE [LARGE SCALE GENOMIC DNA]</scope>
    <source>
        <strain evidence="15 16">NWHC:44797-103</strain>
    </source>
</reference>
<gene>
    <name evidence="15" type="ORF">MVES_000469</name>
</gene>
<evidence type="ECO:0000256" key="3">
    <source>
        <dbReference type="ARBA" id="ARBA00022692"/>
    </source>
</evidence>
<keyword evidence="16" id="KW-1185">Reference proteome</keyword>
<keyword evidence="11 12" id="KW-0275">Fatty acid biosynthesis</keyword>
<organism evidence="15 16">
    <name type="scientific">Malassezia vespertilionis</name>
    <dbReference type="NCBI Taxonomy" id="2020962"/>
    <lineage>
        <taxon>Eukaryota</taxon>
        <taxon>Fungi</taxon>
        <taxon>Dikarya</taxon>
        <taxon>Basidiomycota</taxon>
        <taxon>Ustilaginomycotina</taxon>
        <taxon>Malasseziomycetes</taxon>
        <taxon>Malasseziales</taxon>
        <taxon>Malasseziaceae</taxon>
        <taxon>Malassezia</taxon>
    </lineage>
</organism>
<dbReference type="Proteomes" id="UP000232875">
    <property type="component" value="Unassembled WGS sequence"/>
</dbReference>
<keyword evidence="4 12" id="KW-0256">Endoplasmic reticulum</keyword>
<dbReference type="PIRSF" id="PIRSF000126">
    <property type="entry name" value="11-beta-HSD1"/>
    <property type="match status" value="1"/>
</dbReference>
<evidence type="ECO:0000256" key="6">
    <source>
        <dbReference type="ARBA" id="ARBA00022857"/>
    </source>
</evidence>
<dbReference type="OrthoDB" id="5545019at2759"/>
<keyword evidence="6 12" id="KW-0521">NADP</keyword>
<keyword evidence="8 12" id="KW-0560">Oxidoreductase</keyword>
<comment type="catalytic activity">
    <reaction evidence="12">
        <text>a very-long-chain (3R)-3-hydroxyacyl-CoA + NADP(+) = a very-long-chain 3-oxoacyl-CoA + NADPH + H(+)</text>
        <dbReference type="Rhea" id="RHEA:48680"/>
        <dbReference type="ChEBI" id="CHEBI:15378"/>
        <dbReference type="ChEBI" id="CHEBI:57783"/>
        <dbReference type="ChEBI" id="CHEBI:58349"/>
        <dbReference type="ChEBI" id="CHEBI:85440"/>
        <dbReference type="ChEBI" id="CHEBI:90725"/>
        <dbReference type="EC" id="1.1.1.330"/>
    </reaction>
</comment>
<feature type="binding site" evidence="12">
    <location>
        <position position="196"/>
    </location>
    <ligand>
        <name>substrate</name>
    </ligand>
</feature>
<dbReference type="InterPro" id="IPR002347">
    <property type="entry name" value="SDR_fam"/>
</dbReference>
<sequence length="331" mass="36413">MVGCARETVVTGFACFGAAIALCIALYFVYLFLEIHVLSGTSLTKYGANKKSRGTGSWALVTGATDGIGREFSVQLAQNGFNIVLVSRTVEKLVALGADIESKYPGTKTAHYAMDFAVATPAQYEELAKLTSHLDVAVLINNVGLSHAMPVPFIEMDPVEMNKIVMVNIVATQHVTRIFAPRLARRKAGLILNLGSFSGQWATPLLTTYAGSKAFLIAWSQALGEELRHENVDVQLLNTFFVVSSMSKVRRPSAMVPMPKSYVRAALQRINRSSGALGRPYTLTPWPVHAYVDWITNYIVPRGFLLRKAYSTSLDTRRRAIRKAERELKAL</sequence>
<keyword evidence="5 12" id="KW-0276">Fatty acid metabolism</keyword>
<dbReference type="Gene3D" id="3.40.50.720">
    <property type="entry name" value="NAD(P)-binding Rossmann-like Domain"/>
    <property type="match status" value="1"/>
</dbReference>
<comment type="function">
    <text evidence="12">Component of the microsomal membrane bound fatty acid elongation system, which produces the 26-carbon very long-chain fatty acids (VLCFA) from palmitate. Catalyzes the reduction of the 3-ketoacyl-CoA intermediate that is formed in each cycle of fatty acid elongation. VLCFAs serve as precursors for ceramide and sphingolipids.</text>
</comment>
<evidence type="ECO:0000313" key="16">
    <source>
        <dbReference type="Proteomes" id="UP000232875"/>
    </source>
</evidence>
<dbReference type="PANTHER" id="PTHR43086">
    <property type="entry name" value="VERY-LONG-CHAIN 3-OXOOACYL-COA REDUCTASE"/>
    <property type="match status" value="1"/>
</dbReference>
<dbReference type="GO" id="GO:0141040">
    <property type="term" value="F:very-long-chain 3-oxoacyl-CoA reductase activity"/>
    <property type="evidence" value="ECO:0007669"/>
    <property type="project" value="UniProtKB-EC"/>
</dbReference>
<evidence type="ECO:0000256" key="11">
    <source>
        <dbReference type="ARBA" id="ARBA00023160"/>
    </source>
</evidence>
<proteinExistence type="inferred from homology"/>
<dbReference type="PRINTS" id="PR00080">
    <property type="entry name" value="SDRFAMILY"/>
</dbReference>
<dbReference type="GO" id="GO:0045703">
    <property type="term" value="F:ketoreductase activity"/>
    <property type="evidence" value="ECO:0007669"/>
    <property type="project" value="UniProtKB-UniRule"/>
</dbReference>
<keyword evidence="10 12" id="KW-0472">Membrane</keyword>
<keyword evidence="7 12" id="KW-1133">Transmembrane helix</keyword>
<evidence type="ECO:0000313" key="15">
    <source>
        <dbReference type="EMBL" id="PKI85564.1"/>
    </source>
</evidence>
<dbReference type="UniPathway" id="UPA00094"/>
<evidence type="ECO:0000256" key="4">
    <source>
        <dbReference type="ARBA" id="ARBA00022824"/>
    </source>
</evidence>
<dbReference type="AlphaFoldDB" id="A0A2N1JG85"/>
<comment type="similarity">
    <text evidence="12 13">Belongs to the short-chain dehydrogenases/reductases (SDR) family.</text>
</comment>
<dbReference type="GO" id="GO:0030497">
    <property type="term" value="P:fatty acid elongation"/>
    <property type="evidence" value="ECO:0007669"/>
    <property type="project" value="UniProtKB-UniRule"/>
</dbReference>
<dbReference type="STRING" id="2020962.A0A2N1JG85"/>
<dbReference type="InterPro" id="IPR027533">
    <property type="entry name" value="3_ketoreductase_fungal"/>
</dbReference>
<dbReference type="EMBL" id="KZ454987">
    <property type="protein sequence ID" value="PKI85564.1"/>
    <property type="molecule type" value="Genomic_DNA"/>
</dbReference>
<accession>A0A2N1JG85</accession>
<comment type="subcellular location">
    <subcellularLocation>
        <location evidence="12">Endoplasmic reticulum membrane</location>
        <topology evidence="12">Single-pass membrane protein</topology>
    </subcellularLocation>
</comment>
<dbReference type="GO" id="GO:0005789">
    <property type="term" value="C:endoplasmic reticulum membrane"/>
    <property type="evidence" value="ECO:0007669"/>
    <property type="project" value="UniProtKB-SubCell"/>
</dbReference>
<evidence type="ECO:0000256" key="5">
    <source>
        <dbReference type="ARBA" id="ARBA00022832"/>
    </source>
</evidence>
<dbReference type="PANTHER" id="PTHR43086:SF2">
    <property type="entry name" value="HYDROXYSTEROID DEHYDROGENASE-LIKE PROTEIN 1"/>
    <property type="match status" value="1"/>
</dbReference>
<protein>
    <recommendedName>
        <fullName evidence="12">Very-long-chain 3-oxoacyl-CoA reductase</fullName>
        <ecNumber evidence="12">1.1.1.330</ecNumber>
    </recommendedName>
    <alternativeName>
        <fullName evidence="12">3-ketoacyl-CoA reductase</fullName>
        <shortName evidence="12">3-ketoreductase</shortName>
        <shortName evidence="12">KAR</shortName>
    </alternativeName>
    <alternativeName>
        <fullName evidence="12">Microsomal beta-keto-reductase</fullName>
    </alternativeName>
</protein>
<evidence type="ECO:0000256" key="9">
    <source>
        <dbReference type="ARBA" id="ARBA00023098"/>
    </source>
</evidence>
<keyword evidence="2 12" id="KW-0444">Lipid biosynthesis</keyword>
<dbReference type="Pfam" id="PF00106">
    <property type="entry name" value="adh_short"/>
    <property type="match status" value="1"/>
</dbReference>